<gene>
    <name evidence="1" type="ORF">GCM10009422_18890</name>
</gene>
<comment type="caution">
    <text evidence="1">The sequence shown here is derived from an EMBL/GenBank/DDBJ whole genome shotgun (WGS) entry which is preliminary data.</text>
</comment>
<proteinExistence type="predicted"/>
<accession>A0ABN1GXV8</accession>
<reference evidence="1 2" key="1">
    <citation type="journal article" date="2019" name="Int. J. Syst. Evol. Microbiol.">
        <title>The Global Catalogue of Microorganisms (GCM) 10K type strain sequencing project: providing services to taxonomists for standard genome sequencing and annotation.</title>
        <authorList>
            <consortium name="The Broad Institute Genomics Platform"/>
            <consortium name="The Broad Institute Genome Sequencing Center for Infectious Disease"/>
            <person name="Wu L."/>
            <person name="Ma J."/>
        </authorList>
    </citation>
    <scope>NUCLEOTIDE SEQUENCE [LARGE SCALE GENOMIC DNA]</scope>
    <source>
        <strain evidence="1 2">JCM 12928</strain>
    </source>
</reference>
<organism evidence="1 2">
    <name type="scientific">Brevundimonas kwangchunensis</name>
    <dbReference type="NCBI Taxonomy" id="322163"/>
    <lineage>
        <taxon>Bacteria</taxon>
        <taxon>Pseudomonadati</taxon>
        <taxon>Pseudomonadota</taxon>
        <taxon>Alphaproteobacteria</taxon>
        <taxon>Caulobacterales</taxon>
        <taxon>Caulobacteraceae</taxon>
        <taxon>Brevundimonas</taxon>
    </lineage>
</organism>
<evidence type="ECO:0000313" key="2">
    <source>
        <dbReference type="Proteomes" id="UP001501352"/>
    </source>
</evidence>
<protein>
    <submittedName>
        <fullName evidence="1">Uncharacterized protein</fullName>
    </submittedName>
</protein>
<dbReference type="Proteomes" id="UP001501352">
    <property type="component" value="Unassembled WGS sequence"/>
</dbReference>
<dbReference type="EMBL" id="BAAAGA010000005">
    <property type="protein sequence ID" value="GAA0623088.1"/>
    <property type="molecule type" value="Genomic_DNA"/>
</dbReference>
<keyword evidence="2" id="KW-1185">Reference proteome</keyword>
<sequence>MSITTFRVANLSGTTWRTGSAPAEASVLVFELNAMGLISTVSFTLGMDVVLAAGAASGGQTFPYTVTVQLL</sequence>
<name>A0ABN1GXV8_9CAUL</name>
<evidence type="ECO:0000313" key="1">
    <source>
        <dbReference type="EMBL" id="GAA0623088.1"/>
    </source>
</evidence>